<sequence length="75" mass="8838">MMKATTEKSRRVVRETDNLLVKKSTKSPSHQIFKRWLWSHLTEFKILTHTYKPSRSRCTSVGKMIPLVVSYFPTL</sequence>
<accession>A0A371GPG9</accession>
<protein>
    <submittedName>
        <fullName evidence="1">Uncharacterized protein</fullName>
    </submittedName>
</protein>
<dbReference type="EMBL" id="QJKJ01004917">
    <property type="protein sequence ID" value="RDX92243.1"/>
    <property type="molecule type" value="Genomic_DNA"/>
</dbReference>
<evidence type="ECO:0000313" key="2">
    <source>
        <dbReference type="Proteomes" id="UP000257109"/>
    </source>
</evidence>
<evidence type="ECO:0000313" key="1">
    <source>
        <dbReference type="EMBL" id="RDX92243.1"/>
    </source>
</evidence>
<proteinExistence type="predicted"/>
<dbReference type="Proteomes" id="UP000257109">
    <property type="component" value="Unassembled WGS sequence"/>
</dbReference>
<dbReference type="AlphaFoldDB" id="A0A371GPG9"/>
<name>A0A371GPG9_MUCPR</name>
<gene>
    <name evidence="1" type="ORF">CR513_25661</name>
</gene>
<organism evidence="1 2">
    <name type="scientific">Mucuna pruriens</name>
    <name type="common">Velvet bean</name>
    <name type="synonym">Dolichos pruriens</name>
    <dbReference type="NCBI Taxonomy" id="157652"/>
    <lineage>
        <taxon>Eukaryota</taxon>
        <taxon>Viridiplantae</taxon>
        <taxon>Streptophyta</taxon>
        <taxon>Embryophyta</taxon>
        <taxon>Tracheophyta</taxon>
        <taxon>Spermatophyta</taxon>
        <taxon>Magnoliopsida</taxon>
        <taxon>eudicotyledons</taxon>
        <taxon>Gunneridae</taxon>
        <taxon>Pentapetalae</taxon>
        <taxon>rosids</taxon>
        <taxon>fabids</taxon>
        <taxon>Fabales</taxon>
        <taxon>Fabaceae</taxon>
        <taxon>Papilionoideae</taxon>
        <taxon>50 kb inversion clade</taxon>
        <taxon>NPAAA clade</taxon>
        <taxon>indigoferoid/millettioid clade</taxon>
        <taxon>Phaseoleae</taxon>
        <taxon>Mucuna</taxon>
    </lineage>
</organism>
<reference evidence="1" key="1">
    <citation type="submission" date="2018-05" db="EMBL/GenBank/DDBJ databases">
        <title>Draft genome of Mucuna pruriens seed.</title>
        <authorList>
            <person name="Nnadi N.E."/>
            <person name="Vos R."/>
            <person name="Hasami M.H."/>
            <person name="Devisetty U.K."/>
            <person name="Aguiy J.C."/>
        </authorList>
    </citation>
    <scope>NUCLEOTIDE SEQUENCE [LARGE SCALE GENOMIC DNA]</scope>
    <source>
        <strain evidence="1">JCA_2017</strain>
    </source>
</reference>
<keyword evidence="2" id="KW-1185">Reference proteome</keyword>
<comment type="caution">
    <text evidence="1">The sequence shown here is derived from an EMBL/GenBank/DDBJ whole genome shotgun (WGS) entry which is preliminary data.</text>
</comment>
<feature type="non-terminal residue" evidence="1">
    <location>
        <position position="1"/>
    </location>
</feature>